<dbReference type="NCBIfam" id="TIGR00254">
    <property type="entry name" value="GGDEF"/>
    <property type="match status" value="1"/>
</dbReference>
<evidence type="ECO:0000256" key="1">
    <source>
        <dbReference type="ARBA" id="ARBA00001946"/>
    </source>
</evidence>
<dbReference type="PANTHER" id="PTHR44757">
    <property type="entry name" value="DIGUANYLATE CYCLASE DGCP"/>
    <property type="match status" value="1"/>
</dbReference>
<organism evidence="7 8">
    <name type="scientific">Modicisalibacter xianhensis</name>
    <dbReference type="NCBI Taxonomy" id="442341"/>
    <lineage>
        <taxon>Bacteria</taxon>
        <taxon>Pseudomonadati</taxon>
        <taxon>Pseudomonadota</taxon>
        <taxon>Gammaproteobacteria</taxon>
        <taxon>Oceanospirillales</taxon>
        <taxon>Halomonadaceae</taxon>
        <taxon>Modicisalibacter</taxon>
    </lineage>
</organism>
<dbReference type="InterPro" id="IPR043128">
    <property type="entry name" value="Rev_trsase/Diguanyl_cyclase"/>
</dbReference>
<feature type="transmembrane region" description="Helical" evidence="2">
    <location>
        <begin position="177"/>
        <end position="197"/>
    </location>
</feature>
<evidence type="ECO:0000313" key="7">
    <source>
        <dbReference type="EMBL" id="SFH26832.1"/>
    </source>
</evidence>
<dbReference type="InterPro" id="IPR000700">
    <property type="entry name" value="PAS-assoc_C"/>
</dbReference>
<feature type="domain" description="EAL" evidence="5">
    <location>
        <begin position="521"/>
        <end position="771"/>
    </location>
</feature>
<evidence type="ECO:0000256" key="2">
    <source>
        <dbReference type="SAM" id="Phobius"/>
    </source>
</evidence>
<sequence>MTDSLGRFAPWRRMLGRGSLPAVRRERVSMLYHGLWQPVLASVACALLLIVSLWSVMPHAWLLAWLVAIVAVSLLRLGLAHRYRRQNDAMQARRRWLIGFSLGALTAGMAWGAAGFLLFPVDQHERQAALAIILAGVSAGAVTTLSSVWGVAALFLVPTMAPLMLRFVQTGTPVAMLLALLMALFLCLTLVASYRFGRLIADNIRLRAQGEERERALRESRSRYRSIFHSAPLGILHFDAQGGILDCNDKFLDIVGGRRGGVIGLDLCHDLIDSRVMDAVARALHEGSGYYEGDYVSIHSGRMIPLRAFFNGIRDASGQIAGGVAVIEDFTERKRAEETIHHQAFYDPLTNLPNRRLLLERLGAAHQACQQSGERGVVLFLDLDRFKAVNDSLGHAMGDRLLRDVAQRLTGLLRQGDVAARLSGDEFVVLVTGLPDSPDRANRAAMALARRFLNALSVPYVLNGRTLRVTPSIGMTLFPDGSQNADDLLKHADTAMYQAKTQGRSRVCCYQPSMQIEVERRLALESDLRRAIEDDRLSLHYQPQVDAYGVIVGAEALLRWEHETRGSVSPAEFIPLAEESNLIVELGEWVLREACRCLQALDAERLPRLSINISPRHFGESDFVTCIERAVGSSGIAPERLFLELTEGVLIDHLQGAVDKMRELKRIGVGLAIDDFGVGYSSLSYLRRLPLDELKIDRSFVQELDDPNDAAIVQTIIAISQHLALDVVAEGVETDDQLAFLSANGCERFQGFFFHRPLTFSALARVLPAPNYMT</sequence>
<evidence type="ECO:0000259" key="4">
    <source>
        <dbReference type="PROSITE" id="PS50113"/>
    </source>
</evidence>
<dbReference type="Proteomes" id="UP000199040">
    <property type="component" value="Unassembled WGS sequence"/>
</dbReference>
<dbReference type="RefSeq" id="WP_244890847.1">
    <property type="nucleotide sequence ID" value="NZ_FOPY01000002.1"/>
</dbReference>
<dbReference type="InterPro" id="IPR035965">
    <property type="entry name" value="PAS-like_dom_sf"/>
</dbReference>
<dbReference type="InterPro" id="IPR052155">
    <property type="entry name" value="Biofilm_reg_signaling"/>
</dbReference>
<dbReference type="Pfam" id="PF00990">
    <property type="entry name" value="GGDEF"/>
    <property type="match status" value="1"/>
</dbReference>
<evidence type="ECO:0000259" key="3">
    <source>
        <dbReference type="PROSITE" id="PS50112"/>
    </source>
</evidence>
<dbReference type="SUPFAM" id="SSF55073">
    <property type="entry name" value="Nucleotide cyclase"/>
    <property type="match status" value="1"/>
</dbReference>
<feature type="domain" description="PAC" evidence="4">
    <location>
        <begin position="289"/>
        <end position="342"/>
    </location>
</feature>
<dbReference type="PROSITE" id="PS50113">
    <property type="entry name" value="PAC"/>
    <property type="match status" value="1"/>
</dbReference>
<dbReference type="Gene3D" id="3.20.20.450">
    <property type="entry name" value="EAL domain"/>
    <property type="match status" value="1"/>
</dbReference>
<dbReference type="InterPro" id="IPR013656">
    <property type="entry name" value="PAS_4"/>
</dbReference>
<dbReference type="Pfam" id="PF08448">
    <property type="entry name" value="PAS_4"/>
    <property type="match status" value="1"/>
</dbReference>
<dbReference type="GO" id="GO:0003824">
    <property type="term" value="F:catalytic activity"/>
    <property type="evidence" value="ECO:0007669"/>
    <property type="project" value="UniProtKB-ARBA"/>
</dbReference>
<dbReference type="CDD" id="cd01948">
    <property type="entry name" value="EAL"/>
    <property type="match status" value="1"/>
</dbReference>
<dbReference type="FunFam" id="3.30.70.270:FF:000001">
    <property type="entry name" value="Diguanylate cyclase domain protein"/>
    <property type="match status" value="1"/>
</dbReference>
<feature type="domain" description="GGDEF" evidence="6">
    <location>
        <begin position="374"/>
        <end position="512"/>
    </location>
</feature>
<feature type="transmembrane region" description="Helical" evidence="2">
    <location>
        <begin position="60"/>
        <end position="77"/>
    </location>
</feature>
<dbReference type="NCBIfam" id="TIGR00229">
    <property type="entry name" value="sensory_box"/>
    <property type="match status" value="1"/>
</dbReference>
<feature type="transmembrane region" description="Helical" evidence="2">
    <location>
        <begin position="34"/>
        <end position="54"/>
    </location>
</feature>
<dbReference type="Gene3D" id="3.30.70.270">
    <property type="match status" value="1"/>
</dbReference>
<dbReference type="EMBL" id="FOPY01000002">
    <property type="protein sequence ID" value="SFH26832.1"/>
    <property type="molecule type" value="Genomic_DNA"/>
</dbReference>
<dbReference type="InterPro" id="IPR029787">
    <property type="entry name" value="Nucleotide_cyclase"/>
</dbReference>
<dbReference type="PANTHER" id="PTHR44757:SF2">
    <property type="entry name" value="BIOFILM ARCHITECTURE MAINTENANCE PROTEIN MBAA"/>
    <property type="match status" value="1"/>
</dbReference>
<dbReference type="PROSITE" id="PS50883">
    <property type="entry name" value="EAL"/>
    <property type="match status" value="1"/>
</dbReference>
<name>A0A1I2YMG1_9GAMM</name>
<dbReference type="SMART" id="SM00091">
    <property type="entry name" value="PAS"/>
    <property type="match status" value="1"/>
</dbReference>
<evidence type="ECO:0000259" key="5">
    <source>
        <dbReference type="PROSITE" id="PS50883"/>
    </source>
</evidence>
<reference evidence="7 8" key="1">
    <citation type="submission" date="2016-10" db="EMBL/GenBank/DDBJ databases">
        <authorList>
            <person name="de Groot N.N."/>
        </authorList>
    </citation>
    <scope>NUCLEOTIDE SEQUENCE [LARGE SCALE GENOMIC DNA]</scope>
    <source>
        <strain evidence="7 8">CGMCC 1.6848</strain>
    </source>
</reference>
<dbReference type="SUPFAM" id="SSF55785">
    <property type="entry name" value="PYP-like sensor domain (PAS domain)"/>
    <property type="match status" value="1"/>
</dbReference>
<evidence type="ECO:0000259" key="6">
    <source>
        <dbReference type="PROSITE" id="PS50887"/>
    </source>
</evidence>
<gene>
    <name evidence="7" type="ORF">SAMN04487959_10221</name>
</gene>
<comment type="cofactor">
    <cofactor evidence="1">
        <name>Mg(2+)</name>
        <dbReference type="ChEBI" id="CHEBI:18420"/>
    </cofactor>
</comment>
<feature type="transmembrane region" description="Helical" evidence="2">
    <location>
        <begin position="131"/>
        <end position="157"/>
    </location>
</feature>
<keyword evidence="8" id="KW-1185">Reference proteome</keyword>
<dbReference type="STRING" id="442341.SAMN04487959_10221"/>
<keyword evidence="2" id="KW-0472">Membrane</keyword>
<keyword evidence="2" id="KW-1133">Transmembrane helix</keyword>
<dbReference type="SMART" id="SM00052">
    <property type="entry name" value="EAL"/>
    <property type="match status" value="1"/>
</dbReference>
<dbReference type="PROSITE" id="PS50112">
    <property type="entry name" value="PAS"/>
    <property type="match status" value="1"/>
</dbReference>
<dbReference type="SMART" id="SM00267">
    <property type="entry name" value="GGDEF"/>
    <property type="match status" value="1"/>
</dbReference>
<dbReference type="InterPro" id="IPR000014">
    <property type="entry name" value="PAS"/>
</dbReference>
<dbReference type="Gene3D" id="3.30.450.20">
    <property type="entry name" value="PAS domain"/>
    <property type="match status" value="1"/>
</dbReference>
<evidence type="ECO:0000313" key="8">
    <source>
        <dbReference type="Proteomes" id="UP000199040"/>
    </source>
</evidence>
<keyword evidence="2" id="KW-0812">Transmembrane</keyword>
<dbReference type="Pfam" id="PF00563">
    <property type="entry name" value="EAL"/>
    <property type="match status" value="1"/>
</dbReference>
<feature type="transmembrane region" description="Helical" evidence="2">
    <location>
        <begin position="97"/>
        <end position="119"/>
    </location>
</feature>
<accession>A0A1I2YMG1</accession>
<feature type="domain" description="PAS" evidence="3">
    <location>
        <begin position="220"/>
        <end position="286"/>
    </location>
</feature>
<protein>
    <submittedName>
        <fullName evidence="7">PAS domain S-box-containing protein/diguanylate cyclase (GGDEF) domain-containing protein</fullName>
    </submittedName>
</protein>
<dbReference type="InterPro" id="IPR000160">
    <property type="entry name" value="GGDEF_dom"/>
</dbReference>
<dbReference type="InterPro" id="IPR001633">
    <property type="entry name" value="EAL_dom"/>
</dbReference>
<dbReference type="PROSITE" id="PS50887">
    <property type="entry name" value="GGDEF"/>
    <property type="match status" value="1"/>
</dbReference>
<proteinExistence type="predicted"/>
<dbReference type="CDD" id="cd01949">
    <property type="entry name" value="GGDEF"/>
    <property type="match status" value="1"/>
</dbReference>
<dbReference type="InterPro" id="IPR035919">
    <property type="entry name" value="EAL_sf"/>
</dbReference>
<dbReference type="AlphaFoldDB" id="A0A1I2YMG1"/>
<dbReference type="SUPFAM" id="SSF141868">
    <property type="entry name" value="EAL domain-like"/>
    <property type="match status" value="1"/>
</dbReference>